<dbReference type="InterPro" id="IPR008921">
    <property type="entry name" value="DNA_pol3_clamp-load_cplx_C"/>
</dbReference>
<dbReference type="InterPro" id="IPR004622">
    <property type="entry name" value="DNA_pol_HolB"/>
</dbReference>
<dbReference type="Pfam" id="PF13177">
    <property type="entry name" value="DNA_pol3_delta2"/>
    <property type="match status" value="1"/>
</dbReference>
<evidence type="ECO:0000313" key="10">
    <source>
        <dbReference type="Proteomes" id="UP000254649"/>
    </source>
</evidence>
<dbReference type="GO" id="GO:0009360">
    <property type="term" value="C:DNA polymerase III complex"/>
    <property type="evidence" value="ECO:0007669"/>
    <property type="project" value="InterPro"/>
</dbReference>
<evidence type="ECO:0000256" key="6">
    <source>
        <dbReference type="ARBA" id="ARBA00022932"/>
    </source>
</evidence>
<evidence type="ECO:0000313" key="9">
    <source>
        <dbReference type="EMBL" id="SUT90455.1"/>
    </source>
</evidence>
<organism evidence="9 10">
    <name type="scientific">[Actinobacillus] rossii</name>
    <dbReference type="NCBI Taxonomy" id="123820"/>
    <lineage>
        <taxon>Bacteria</taxon>
        <taxon>Pseudomonadati</taxon>
        <taxon>Pseudomonadota</taxon>
        <taxon>Gammaproteobacteria</taxon>
        <taxon>Pasteurellales</taxon>
        <taxon>Pasteurellaceae</taxon>
    </lineage>
</organism>
<comment type="catalytic activity">
    <reaction evidence="7">
        <text>DNA(n) + a 2'-deoxyribonucleoside 5'-triphosphate = DNA(n+1) + diphosphate</text>
        <dbReference type="Rhea" id="RHEA:22508"/>
        <dbReference type="Rhea" id="RHEA-COMP:17339"/>
        <dbReference type="Rhea" id="RHEA-COMP:17340"/>
        <dbReference type="ChEBI" id="CHEBI:33019"/>
        <dbReference type="ChEBI" id="CHEBI:61560"/>
        <dbReference type="ChEBI" id="CHEBI:173112"/>
        <dbReference type="EC" id="2.7.7.7"/>
    </reaction>
</comment>
<dbReference type="Pfam" id="PF09115">
    <property type="entry name" value="DNApol3-delta_C"/>
    <property type="match status" value="1"/>
</dbReference>
<dbReference type="SUPFAM" id="SSF52540">
    <property type="entry name" value="P-loop containing nucleoside triphosphate hydrolases"/>
    <property type="match status" value="1"/>
</dbReference>
<name>A0A380TSM1_9PAST</name>
<sequence length="329" mass="37205">MTALYPWLVPTYDKITMAFSQGHGHHALLFKADLGLGAEKLVNAVAAFLFCQESQKPCGHCHHCYLFHAGNHPDFHLLAPIDNKDIGVDQVREINEKVNQHAQQGGNKVVLVQGAERLTEAAANALLKTLEEPRPNTYFLLQTDLSSSLIATIYSRCQTWLVNVPTLGSAQTWMQSQCNDEITEIHTALRINYGRPLQALATLEQGLIEKRREFLRAFWVFYLRRSPLEVLPLFDKELVHQQLDWLNSFLFDALKNKLGIRTGWICQDLAKGVQQFSEKQTAQGLLKANQIIQKVRSDLTQINAVNQELILLDGLTQLVTDVFENEPAH</sequence>
<keyword evidence="5" id="KW-0235">DNA replication</keyword>
<dbReference type="NCBIfam" id="NF005362">
    <property type="entry name" value="PRK06871.1"/>
    <property type="match status" value="1"/>
</dbReference>
<evidence type="ECO:0000256" key="7">
    <source>
        <dbReference type="ARBA" id="ARBA00049244"/>
    </source>
</evidence>
<dbReference type="EC" id="2.7.7.7" evidence="1"/>
<keyword evidence="4 9" id="KW-0548">Nucleotidyltransferase</keyword>
<dbReference type="SUPFAM" id="SSF48019">
    <property type="entry name" value="post-AAA+ oligomerization domain-like"/>
    <property type="match status" value="1"/>
</dbReference>
<evidence type="ECO:0000259" key="8">
    <source>
        <dbReference type="Pfam" id="PF09115"/>
    </source>
</evidence>
<evidence type="ECO:0000256" key="3">
    <source>
        <dbReference type="ARBA" id="ARBA00022679"/>
    </source>
</evidence>
<dbReference type="OrthoDB" id="9811073at2"/>
<dbReference type="Gene3D" id="3.40.50.300">
    <property type="entry name" value="P-loop containing nucleotide triphosphate hydrolases"/>
    <property type="match status" value="1"/>
</dbReference>
<reference evidence="9 10" key="1">
    <citation type="submission" date="2018-06" db="EMBL/GenBank/DDBJ databases">
        <authorList>
            <consortium name="Pathogen Informatics"/>
            <person name="Doyle S."/>
        </authorList>
    </citation>
    <scope>NUCLEOTIDE SEQUENCE [LARGE SCALE GENOMIC DNA]</scope>
    <source>
        <strain evidence="9 10">NCTC10801</strain>
    </source>
</reference>
<accession>A0A380TSM1</accession>
<dbReference type="PANTHER" id="PTHR11669:SF8">
    <property type="entry name" value="DNA POLYMERASE III SUBUNIT DELTA"/>
    <property type="match status" value="1"/>
</dbReference>
<dbReference type="Proteomes" id="UP000254649">
    <property type="component" value="Unassembled WGS sequence"/>
</dbReference>
<feature type="domain" description="DNA polymerase III delta subunit C-terminal" evidence="8">
    <location>
        <begin position="207"/>
        <end position="318"/>
    </location>
</feature>
<dbReference type="InterPro" id="IPR027417">
    <property type="entry name" value="P-loop_NTPase"/>
</dbReference>
<dbReference type="GO" id="GO:0008408">
    <property type="term" value="F:3'-5' exonuclease activity"/>
    <property type="evidence" value="ECO:0007669"/>
    <property type="project" value="InterPro"/>
</dbReference>
<dbReference type="InterPro" id="IPR050238">
    <property type="entry name" value="DNA_Rep/Repair_Clamp_Loader"/>
</dbReference>
<dbReference type="NCBIfam" id="TIGR00678">
    <property type="entry name" value="holB"/>
    <property type="match status" value="1"/>
</dbReference>
<protein>
    <recommendedName>
        <fullName evidence="2">DNA polymerase III subunit delta'</fullName>
        <ecNumber evidence="1">2.7.7.7</ecNumber>
    </recommendedName>
</protein>
<evidence type="ECO:0000256" key="1">
    <source>
        <dbReference type="ARBA" id="ARBA00012417"/>
    </source>
</evidence>
<dbReference type="EMBL" id="UFRQ01000003">
    <property type="protein sequence ID" value="SUT90455.1"/>
    <property type="molecule type" value="Genomic_DNA"/>
</dbReference>
<dbReference type="Gene3D" id="1.20.272.10">
    <property type="match status" value="1"/>
</dbReference>
<keyword evidence="3 9" id="KW-0808">Transferase</keyword>
<dbReference type="PANTHER" id="PTHR11669">
    <property type="entry name" value="REPLICATION FACTOR C / DNA POLYMERASE III GAMMA-TAU SUBUNIT"/>
    <property type="match status" value="1"/>
</dbReference>
<evidence type="ECO:0000256" key="5">
    <source>
        <dbReference type="ARBA" id="ARBA00022705"/>
    </source>
</evidence>
<dbReference type="GO" id="GO:0006261">
    <property type="term" value="P:DNA-templated DNA replication"/>
    <property type="evidence" value="ECO:0007669"/>
    <property type="project" value="TreeGrafter"/>
</dbReference>
<dbReference type="GO" id="GO:0003677">
    <property type="term" value="F:DNA binding"/>
    <property type="evidence" value="ECO:0007669"/>
    <property type="project" value="InterPro"/>
</dbReference>
<gene>
    <name evidence="9" type="primary">holB</name>
    <name evidence="9" type="ORF">NCTC10801_01227</name>
</gene>
<evidence type="ECO:0000256" key="2">
    <source>
        <dbReference type="ARBA" id="ARBA00014363"/>
    </source>
</evidence>
<keyword evidence="6" id="KW-0239">DNA-directed DNA polymerase</keyword>
<evidence type="ECO:0000256" key="4">
    <source>
        <dbReference type="ARBA" id="ARBA00022695"/>
    </source>
</evidence>
<dbReference type="GO" id="GO:0003887">
    <property type="term" value="F:DNA-directed DNA polymerase activity"/>
    <property type="evidence" value="ECO:0007669"/>
    <property type="project" value="UniProtKB-KW"/>
</dbReference>
<dbReference type="InterPro" id="IPR015199">
    <property type="entry name" value="DNA_pol_III_delta_C"/>
</dbReference>
<proteinExistence type="predicted"/>
<dbReference type="AlphaFoldDB" id="A0A380TSM1"/>
<keyword evidence="10" id="KW-1185">Reference proteome</keyword>